<dbReference type="InterPro" id="IPR011701">
    <property type="entry name" value="MFS"/>
</dbReference>
<keyword evidence="2" id="KW-0812">Transmembrane</keyword>
<feature type="transmembrane region" description="Helical" evidence="2">
    <location>
        <begin position="363"/>
        <end position="382"/>
    </location>
</feature>
<keyword evidence="2" id="KW-0472">Membrane</keyword>
<dbReference type="InterPro" id="IPR036259">
    <property type="entry name" value="MFS_trans_sf"/>
</dbReference>
<evidence type="ECO:0000313" key="3">
    <source>
        <dbReference type="EMBL" id="MCI0183940.1"/>
    </source>
</evidence>
<sequence length="400" mass="45275">MFGFKGIILPKGVWALIIINMMMSIIFNFTSIFINLFLWNQGQNIFSVSLFNLSSVALLFVSYLVGSYFLYQRSIRFVLVMSCIFAGFSFFALYLSHGQAKEWMIIFVGAMSGITQGLFWSANNSALYRFLKSEQYADYFSVNTVIAQAVTILVPLFSSLIIFELTFHVAFLFMLIFVILGLLSTLRLPNVSMHQSLYQDIGFKKTFSKPGTKWSIGAIFSSGFINQFLALFSMVFIFNITNQVGMVALLNVGYSIVSLGGLFLYRRYHISQNKWLIIGVLLIFSSYIMALYDQLTLGILVVLFMRLGSLFFSASSSRQRYRVLMQGDIIWRTKMGMWLEIPLVLARSSVLIVALYVHEVKDGAFLLLIILSSLAMLLIPFFQTRSIAEYEAVYGVGAGL</sequence>
<dbReference type="SUPFAM" id="SSF103473">
    <property type="entry name" value="MFS general substrate transporter"/>
    <property type="match status" value="1"/>
</dbReference>
<dbReference type="Proteomes" id="UP001139263">
    <property type="component" value="Unassembled WGS sequence"/>
</dbReference>
<evidence type="ECO:0000256" key="2">
    <source>
        <dbReference type="SAM" id="Phobius"/>
    </source>
</evidence>
<name>A0A9X2ADX6_9BACL</name>
<feature type="transmembrane region" description="Helical" evidence="2">
    <location>
        <begin position="244"/>
        <end position="263"/>
    </location>
</feature>
<keyword evidence="4" id="KW-1185">Reference proteome</keyword>
<dbReference type="Gene3D" id="1.20.1250.20">
    <property type="entry name" value="MFS general substrate transporter like domains"/>
    <property type="match status" value="1"/>
</dbReference>
<accession>A0A9X2ADX6</accession>
<evidence type="ECO:0000256" key="1">
    <source>
        <dbReference type="ARBA" id="ARBA00004651"/>
    </source>
</evidence>
<feature type="transmembrane region" description="Helical" evidence="2">
    <location>
        <begin position="169"/>
        <end position="188"/>
    </location>
</feature>
<evidence type="ECO:0008006" key="5">
    <source>
        <dbReference type="Google" id="ProtNLM"/>
    </source>
</evidence>
<evidence type="ECO:0000313" key="4">
    <source>
        <dbReference type="Proteomes" id="UP001139263"/>
    </source>
</evidence>
<dbReference type="Pfam" id="PF07690">
    <property type="entry name" value="MFS_1"/>
    <property type="match status" value="1"/>
</dbReference>
<feature type="transmembrane region" description="Helical" evidence="2">
    <location>
        <begin position="214"/>
        <end position="238"/>
    </location>
</feature>
<feature type="transmembrane region" description="Helical" evidence="2">
    <location>
        <begin position="12"/>
        <end position="39"/>
    </location>
</feature>
<gene>
    <name evidence="3" type="ORF">MM817_02232</name>
</gene>
<feature type="transmembrane region" description="Helical" evidence="2">
    <location>
        <begin position="275"/>
        <end position="292"/>
    </location>
</feature>
<feature type="transmembrane region" description="Helical" evidence="2">
    <location>
        <begin position="77"/>
        <end position="97"/>
    </location>
</feature>
<feature type="transmembrane region" description="Helical" evidence="2">
    <location>
        <begin position="337"/>
        <end position="357"/>
    </location>
</feature>
<feature type="transmembrane region" description="Helical" evidence="2">
    <location>
        <begin position="45"/>
        <end position="65"/>
    </location>
</feature>
<dbReference type="AlphaFoldDB" id="A0A9X2ADX6"/>
<reference evidence="3" key="1">
    <citation type="submission" date="2022-03" db="EMBL/GenBank/DDBJ databases">
        <title>Draft Genome Sequence of Firmicute Strain S0AB, a Heterotrophic Iron/Sulfur-Oxidizing Extreme Acidophile.</title>
        <authorList>
            <person name="Vergara E."/>
            <person name="Pakostova E."/>
            <person name="Johnson D.B."/>
            <person name="Holmes D.S."/>
        </authorList>
    </citation>
    <scope>NUCLEOTIDE SEQUENCE</scope>
    <source>
        <strain evidence="3">S0AB</strain>
    </source>
</reference>
<dbReference type="EMBL" id="JALBUF010000007">
    <property type="protein sequence ID" value="MCI0183940.1"/>
    <property type="molecule type" value="Genomic_DNA"/>
</dbReference>
<proteinExistence type="predicted"/>
<keyword evidence="2" id="KW-1133">Transmembrane helix</keyword>
<dbReference type="GO" id="GO:0005886">
    <property type="term" value="C:plasma membrane"/>
    <property type="evidence" value="ECO:0007669"/>
    <property type="project" value="UniProtKB-SubCell"/>
</dbReference>
<comment type="subcellular location">
    <subcellularLocation>
        <location evidence="1">Cell membrane</location>
        <topology evidence="1">Multi-pass membrane protein</topology>
    </subcellularLocation>
</comment>
<dbReference type="RefSeq" id="WP_241714934.1">
    <property type="nucleotide sequence ID" value="NZ_JALBUF010000007.1"/>
</dbReference>
<protein>
    <recommendedName>
        <fullName evidence="5">MFS transporter</fullName>
    </recommendedName>
</protein>
<dbReference type="GO" id="GO:0022857">
    <property type="term" value="F:transmembrane transporter activity"/>
    <property type="evidence" value="ECO:0007669"/>
    <property type="project" value="InterPro"/>
</dbReference>
<comment type="caution">
    <text evidence="3">The sequence shown here is derived from an EMBL/GenBank/DDBJ whole genome shotgun (WGS) entry which is preliminary data.</text>
</comment>
<feature type="transmembrane region" description="Helical" evidence="2">
    <location>
        <begin position="142"/>
        <end position="163"/>
    </location>
</feature>
<feature type="transmembrane region" description="Helical" evidence="2">
    <location>
        <begin position="298"/>
        <end position="316"/>
    </location>
</feature>
<feature type="transmembrane region" description="Helical" evidence="2">
    <location>
        <begin position="103"/>
        <end position="122"/>
    </location>
</feature>
<organism evidence="3 4">
    <name type="scientific">Sulfoacidibacillus ferrooxidans</name>
    <dbReference type="NCBI Taxonomy" id="2005001"/>
    <lineage>
        <taxon>Bacteria</taxon>
        <taxon>Bacillati</taxon>
        <taxon>Bacillota</taxon>
        <taxon>Bacilli</taxon>
        <taxon>Bacillales</taxon>
        <taxon>Alicyclobacillaceae</taxon>
        <taxon>Sulfoacidibacillus</taxon>
    </lineage>
</organism>